<evidence type="ECO:0000313" key="1">
    <source>
        <dbReference type="EMBL" id="KAH0878940.1"/>
    </source>
</evidence>
<sequence>THKIILENPPNPAIIIRHYRKTTIESIIVMMSGRTTENLQNNKEYQETFIRSRKDDAQGHYWDNRTVRDLYAEAR</sequence>
<name>A0ABQ7ZFE6_BRANA</name>
<organism evidence="1 2">
    <name type="scientific">Brassica napus</name>
    <name type="common">Rape</name>
    <dbReference type="NCBI Taxonomy" id="3708"/>
    <lineage>
        <taxon>Eukaryota</taxon>
        <taxon>Viridiplantae</taxon>
        <taxon>Streptophyta</taxon>
        <taxon>Embryophyta</taxon>
        <taxon>Tracheophyta</taxon>
        <taxon>Spermatophyta</taxon>
        <taxon>Magnoliopsida</taxon>
        <taxon>eudicotyledons</taxon>
        <taxon>Gunneridae</taxon>
        <taxon>Pentapetalae</taxon>
        <taxon>rosids</taxon>
        <taxon>malvids</taxon>
        <taxon>Brassicales</taxon>
        <taxon>Brassicaceae</taxon>
        <taxon>Brassiceae</taxon>
        <taxon>Brassica</taxon>
    </lineage>
</organism>
<keyword evidence="2" id="KW-1185">Reference proteome</keyword>
<evidence type="ECO:0000313" key="2">
    <source>
        <dbReference type="Proteomes" id="UP000824890"/>
    </source>
</evidence>
<protein>
    <submittedName>
        <fullName evidence="1">Uncharacterized protein</fullName>
    </submittedName>
</protein>
<dbReference type="EMBL" id="JAGKQM010000015">
    <property type="protein sequence ID" value="KAH0878940.1"/>
    <property type="molecule type" value="Genomic_DNA"/>
</dbReference>
<feature type="non-terminal residue" evidence="1">
    <location>
        <position position="1"/>
    </location>
</feature>
<proteinExistence type="predicted"/>
<dbReference type="Proteomes" id="UP000824890">
    <property type="component" value="Unassembled WGS sequence"/>
</dbReference>
<reference evidence="1 2" key="1">
    <citation type="submission" date="2021-05" db="EMBL/GenBank/DDBJ databases">
        <title>Genome Assembly of Synthetic Allotetraploid Brassica napus Reveals Homoeologous Exchanges between Subgenomes.</title>
        <authorList>
            <person name="Davis J.T."/>
        </authorList>
    </citation>
    <scope>NUCLEOTIDE SEQUENCE [LARGE SCALE GENOMIC DNA]</scope>
    <source>
        <strain evidence="2">cv. Da-Ae</strain>
        <tissue evidence="1">Seedling</tissue>
    </source>
</reference>
<gene>
    <name evidence="1" type="ORF">HID58_066334</name>
</gene>
<accession>A0ABQ7ZFE6</accession>
<comment type="caution">
    <text evidence="1">The sequence shown here is derived from an EMBL/GenBank/DDBJ whole genome shotgun (WGS) entry which is preliminary data.</text>
</comment>